<protein>
    <submittedName>
        <fullName evidence="1">Uncharacterized protein</fullName>
    </submittedName>
</protein>
<dbReference type="AlphaFoldDB" id="A0AA51X952"/>
<dbReference type="KEGG" id="plei:Q9312_07795"/>
<sequence>MRSKSGIKYFSLLSLITIMSLIQFLDLYRIFDEPNDALAHEVMNKESYISDKKVEFLLWRGADPSAPNTALNLKEENPYNFILMAAILNNREKIIPLLHGNYTSEQKKAALEYASQIENNQSKLKYNIESLFN</sequence>
<proteinExistence type="predicted"/>
<evidence type="ECO:0000313" key="2">
    <source>
        <dbReference type="Proteomes" id="UP001239782"/>
    </source>
</evidence>
<dbReference type="RefSeq" id="WP_309204032.1">
    <property type="nucleotide sequence ID" value="NZ_CP133548.1"/>
</dbReference>
<accession>A0AA51X952</accession>
<keyword evidence="2" id="KW-1185">Reference proteome</keyword>
<organism evidence="1 2">
    <name type="scientific">Pleionea litopenaei</name>
    <dbReference type="NCBI Taxonomy" id="3070815"/>
    <lineage>
        <taxon>Bacteria</taxon>
        <taxon>Pseudomonadati</taxon>
        <taxon>Pseudomonadota</taxon>
        <taxon>Gammaproteobacteria</taxon>
        <taxon>Oceanospirillales</taxon>
        <taxon>Pleioneaceae</taxon>
        <taxon>Pleionea</taxon>
    </lineage>
</organism>
<evidence type="ECO:0000313" key="1">
    <source>
        <dbReference type="EMBL" id="WMS88810.1"/>
    </source>
</evidence>
<name>A0AA51X952_9GAMM</name>
<reference evidence="1 2" key="1">
    <citation type="submission" date="2023-08" db="EMBL/GenBank/DDBJ databases">
        <title>Pleionea litopenaei sp. nov., isolated from stomach of juvenile Litopenaeus vannamei.</title>
        <authorList>
            <person name="Rho A.M."/>
            <person name="Hwang C.Y."/>
        </authorList>
    </citation>
    <scope>NUCLEOTIDE SEQUENCE [LARGE SCALE GENOMIC DNA]</scope>
    <source>
        <strain evidence="1 2">HL-JVS1</strain>
    </source>
</reference>
<dbReference type="Proteomes" id="UP001239782">
    <property type="component" value="Chromosome"/>
</dbReference>
<dbReference type="EMBL" id="CP133548">
    <property type="protein sequence ID" value="WMS88810.1"/>
    <property type="molecule type" value="Genomic_DNA"/>
</dbReference>
<gene>
    <name evidence="1" type="ORF">Q9312_07795</name>
</gene>